<dbReference type="GO" id="GO:0008287">
    <property type="term" value="C:protein serine/threonine phosphatase complex"/>
    <property type="evidence" value="ECO:0007669"/>
    <property type="project" value="EnsemblFungi"/>
</dbReference>
<proteinExistence type="inferred from homology"/>
<dbReference type="GO" id="GO:0005654">
    <property type="term" value="C:nucleoplasm"/>
    <property type="evidence" value="ECO:0007669"/>
    <property type="project" value="EnsemblFungi"/>
</dbReference>
<sequence>MFWRFGHGFGFQSSSAIEAILSKPEEEIQLKKLLEEPGVLDECKSHNPKLIEYLCKPTVLNQLVDYILEPEDEEPQDGGYEEPETTRLSFIASEILSSDVWSICEACVENHELLAHLWTFLDNENPLNPLQASYFAKINEHFLDKKTEQLVAFIQSIDNLVEKILRHVETSAIMDLLLKFISMDRCETPVGIADWLHSQGLVQRLLQLLNPNMSPDIQSTVADVIKAIIAISANSNEPGVIGPNSLSRELVSEETIGTMIQYMTDVSAPNSTTSLVNGVSIVIELIRKNNSDYDVTPILQMPLHTFPPTTRDPIYLGTMLRLFSEKIPVFQNLLMHPKDTPETMPTSFGQIKPLGFERFRVCELYAELLHCSNMSLLSDPNAEAMVLQRNHLRDFLIRHNKCPRNPRTLDDDSGFQAGKFNENETQDTSFDGQNQSQDENMTEADQESVVSTQATDIESATKLAAEETNFLEDIVEDGERFEPLSTETLQEKVKGPVVGDLLKIKFIENNVITIILDQFFEYPWNNFLHNVVYDVVQQVLNGPMDKGHNYALAFDMFTQTKITEKIVNGQRISDEETAKPNGFRPGYMGHLTIIAEEVIKFVERYQNILHQDILDMVNKDSWQHFVNETLAETRARDNQLLGGLEPSMVGYLDDVDGEMLDANNLPEMQFALEQELESNSSDDDIVEMHRELSRDSDTDPDDQDSHLAREMSRRLSMDSSNSDDDDSRDHFAQYMSEEMSNDPSNKSDSSSDSDDDDDDVVGWVPRGKQSVSRSGFFLNEGNRDDDDSDSGDEDEANDDSDDDDDDDREFAEDEYRNGLLLFPRKNKDNEGN</sequence>
<accession>B6K7D0</accession>
<name>B6K7D0_SCHJY</name>
<feature type="region of interest" description="Disordered" evidence="3">
    <location>
        <begin position="406"/>
        <end position="456"/>
    </location>
</feature>
<dbReference type="InterPro" id="IPR016024">
    <property type="entry name" value="ARM-type_fold"/>
</dbReference>
<feature type="compositionally biased region" description="Acidic residues" evidence="3">
    <location>
        <begin position="751"/>
        <end position="760"/>
    </location>
</feature>
<dbReference type="GO" id="GO:0072542">
    <property type="term" value="F:protein phosphatase activator activity"/>
    <property type="evidence" value="ECO:0007669"/>
    <property type="project" value="EnsemblFungi"/>
</dbReference>
<evidence type="ECO:0000313" key="5">
    <source>
        <dbReference type="JaponicusDB" id="SJAG_04638"/>
    </source>
</evidence>
<protein>
    <submittedName>
        <fullName evidence="4">Protein phosphatase regulatory subunit Ekc1</fullName>
    </submittedName>
</protein>
<dbReference type="PANTHER" id="PTHR12634:SF8">
    <property type="entry name" value="FIERY MOUNTAIN, ISOFORM D"/>
    <property type="match status" value="1"/>
</dbReference>
<feature type="region of interest" description="Disordered" evidence="3">
    <location>
        <begin position="736"/>
        <end position="832"/>
    </location>
</feature>
<dbReference type="eggNOG" id="KOG2073">
    <property type="taxonomic scope" value="Eukaryota"/>
</dbReference>
<dbReference type="GO" id="GO:0009966">
    <property type="term" value="P:regulation of signal transduction"/>
    <property type="evidence" value="ECO:0000318"/>
    <property type="project" value="GO_Central"/>
</dbReference>
<dbReference type="InterPro" id="IPR007587">
    <property type="entry name" value="SAPS"/>
</dbReference>
<dbReference type="GO" id="GO:0019888">
    <property type="term" value="F:protein phosphatase regulator activity"/>
    <property type="evidence" value="ECO:0000318"/>
    <property type="project" value="GO_Central"/>
</dbReference>
<dbReference type="EMBL" id="KE651168">
    <property type="protein sequence ID" value="EEB09434.1"/>
    <property type="molecule type" value="Genomic_DNA"/>
</dbReference>
<feature type="compositionally biased region" description="Acidic residues" evidence="3">
    <location>
        <begin position="783"/>
        <end position="812"/>
    </location>
</feature>
<dbReference type="Pfam" id="PF04499">
    <property type="entry name" value="SAPS"/>
    <property type="match status" value="1"/>
</dbReference>
<dbReference type="GO" id="GO:0000785">
    <property type="term" value="C:chromatin"/>
    <property type="evidence" value="ECO:0007669"/>
    <property type="project" value="EnsemblFungi"/>
</dbReference>
<dbReference type="GO" id="GO:0005634">
    <property type="term" value="C:nucleus"/>
    <property type="evidence" value="ECO:0000318"/>
    <property type="project" value="GO_Central"/>
</dbReference>
<evidence type="ECO:0000256" key="2">
    <source>
        <dbReference type="ARBA" id="ARBA00023306"/>
    </source>
</evidence>
<evidence type="ECO:0000313" key="6">
    <source>
        <dbReference type="Proteomes" id="UP000001744"/>
    </source>
</evidence>
<dbReference type="HOGENOM" id="CLU_003676_2_0_1"/>
<dbReference type="JaponicusDB" id="SJAG_04638">
    <property type="gene designation" value="ekc1"/>
</dbReference>
<dbReference type="AlphaFoldDB" id="B6K7D0"/>
<dbReference type="OrthoDB" id="295029at2759"/>
<dbReference type="SUPFAM" id="SSF48371">
    <property type="entry name" value="ARM repeat"/>
    <property type="match status" value="1"/>
</dbReference>
<feature type="compositionally biased region" description="Polar residues" evidence="3">
    <location>
        <begin position="426"/>
        <end position="439"/>
    </location>
</feature>
<feature type="compositionally biased region" description="Low complexity" evidence="3">
    <location>
        <begin position="741"/>
        <end position="750"/>
    </location>
</feature>
<dbReference type="OMA" id="ECKSHNP"/>
<dbReference type="RefSeq" id="XP_002175727.1">
    <property type="nucleotide sequence ID" value="XM_002175691.2"/>
</dbReference>
<dbReference type="PANTHER" id="PTHR12634">
    <property type="entry name" value="SIT4 YEAST -ASSOCIATING PROTEIN-RELATED"/>
    <property type="match status" value="1"/>
</dbReference>
<dbReference type="Proteomes" id="UP000001744">
    <property type="component" value="Unassembled WGS sequence"/>
</dbReference>
<dbReference type="VEuPathDB" id="FungiDB:SJAG_04638"/>
<organism evidence="4 6">
    <name type="scientific">Schizosaccharomyces japonicus (strain yFS275 / FY16936)</name>
    <name type="common">Fission yeast</name>
    <dbReference type="NCBI Taxonomy" id="402676"/>
    <lineage>
        <taxon>Eukaryota</taxon>
        <taxon>Fungi</taxon>
        <taxon>Dikarya</taxon>
        <taxon>Ascomycota</taxon>
        <taxon>Taphrinomycotina</taxon>
        <taxon>Schizosaccharomycetes</taxon>
        <taxon>Schizosaccharomycetales</taxon>
        <taxon>Schizosaccharomycetaceae</taxon>
        <taxon>Schizosaccharomyces</taxon>
    </lineage>
</organism>
<gene>
    <name evidence="5" type="primary">ekc1</name>
    <name evidence="4" type="ORF">SJAG_04638</name>
</gene>
<keyword evidence="2" id="KW-0131">Cell cycle</keyword>
<dbReference type="STRING" id="402676.B6K7D0"/>
<comment type="similarity">
    <text evidence="1">Belongs to the SAPS family.</text>
</comment>
<dbReference type="GO" id="GO:0005829">
    <property type="term" value="C:cytosol"/>
    <property type="evidence" value="ECO:0000318"/>
    <property type="project" value="GO_Central"/>
</dbReference>
<reference evidence="4 6" key="1">
    <citation type="journal article" date="2011" name="Science">
        <title>Comparative functional genomics of the fission yeasts.</title>
        <authorList>
            <person name="Rhind N."/>
            <person name="Chen Z."/>
            <person name="Yassour M."/>
            <person name="Thompson D.A."/>
            <person name="Haas B.J."/>
            <person name="Habib N."/>
            <person name="Wapinski I."/>
            <person name="Roy S."/>
            <person name="Lin M.F."/>
            <person name="Heiman D.I."/>
            <person name="Young S.K."/>
            <person name="Furuya K."/>
            <person name="Guo Y."/>
            <person name="Pidoux A."/>
            <person name="Chen H.M."/>
            <person name="Robbertse B."/>
            <person name="Goldberg J.M."/>
            <person name="Aoki K."/>
            <person name="Bayne E.H."/>
            <person name="Berlin A.M."/>
            <person name="Desjardins C.A."/>
            <person name="Dobbs E."/>
            <person name="Dukaj L."/>
            <person name="Fan L."/>
            <person name="FitzGerald M.G."/>
            <person name="French C."/>
            <person name="Gujja S."/>
            <person name="Hansen K."/>
            <person name="Keifenheim D."/>
            <person name="Levin J.Z."/>
            <person name="Mosher R.A."/>
            <person name="Mueller C.A."/>
            <person name="Pfiffner J."/>
            <person name="Priest M."/>
            <person name="Russ C."/>
            <person name="Smialowska A."/>
            <person name="Swoboda P."/>
            <person name="Sykes S.M."/>
            <person name="Vaughn M."/>
            <person name="Vengrova S."/>
            <person name="Yoder R."/>
            <person name="Zeng Q."/>
            <person name="Allshire R."/>
            <person name="Baulcombe D."/>
            <person name="Birren B.W."/>
            <person name="Brown W."/>
            <person name="Ekwall K."/>
            <person name="Kellis M."/>
            <person name="Leatherwood J."/>
            <person name="Levin H."/>
            <person name="Margalit H."/>
            <person name="Martienssen R."/>
            <person name="Nieduszynski C.A."/>
            <person name="Spatafora J.W."/>
            <person name="Friedman N."/>
            <person name="Dalgaard J.Z."/>
            <person name="Baumann P."/>
            <person name="Niki H."/>
            <person name="Regev A."/>
            <person name="Nusbaum C."/>
        </authorList>
    </citation>
    <scope>NUCLEOTIDE SEQUENCE [LARGE SCALE GENOMIC DNA]</scope>
    <source>
        <strain evidence="6">yFS275 / FY16936</strain>
    </source>
</reference>
<evidence type="ECO:0000313" key="4">
    <source>
        <dbReference type="EMBL" id="EEB09434.1"/>
    </source>
</evidence>
<evidence type="ECO:0000256" key="3">
    <source>
        <dbReference type="SAM" id="MobiDB-lite"/>
    </source>
</evidence>
<dbReference type="GeneID" id="7049799"/>
<evidence type="ECO:0000256" key="1">
    <source>
        <dbReference type="ARBA" id="ARBA00006180"/>
    </source>
</evidence>
<dbReference type="GO" id="GO:1905560">
    <property type="term" value="P:negative regulation of kinetochore assembly"/>
    <property type="evidence" value="ECO:0007669"/>
    <property type="project" value="EnsemblFungi"/>
</dbReference>
<keyword evidence="6" id="KW-1185">Reference proteome</keyword>
<dbReference type="GO" id="GO:0019903">
    <property type="term" value="F:protein phosphatase binding"/>
    <property type="evidence" value="ECO:0007669"/>
    <property type="project" value="InterPro"/>
</dbReference>